<reference evidence="5" key="1">
    <citation type="submission" date="2019-08" db="EMBL/GenBank/DDBJ databases">
        <title>Seonamhaeicola sediminis sp. nov., isolated from marine sediment.</title>
        <authorList>
            <person name="Cao W.R."/>
        </authorList>
    </citation>
    <scope>NUCLEOTIDE SEQUENCE [LARGE SCALE GENOMIC DNA]</scope>
    <source>
        <strain evidence="5">Gy8</strain>
    </source>
</reference>
<evidence type="ECO:0000256" key="1">
    <source>
        <dbReference type="PROSITE-ProRule" id="PRU01360"/>
    </source>
</evidence>
<proteinExistence type="inferred from homology"/>
<keyword evidence="1" id="KW-0812">Transmembrane</keyword>
<dbReference type="EMBL" id="VOSC01000025">
    <property type="protein sequence ID" value="TXE09940.1"/>
    <property type="molecule type" value="Genomic_DNA"/>
</dbReference>
<dbReference type="InterPro" id="IPR023996">
    <property type="entry name" value="TonB-dep_OMP_SusC/RagA"/>
</dbReference>
<dbReference type="Gene3D" id="2.170.130.10">
    <property type="entry name" value="TonB-dependent receptor, plug domain"/>
    <property type="match status" value="1"/>
</dbReference>
<dbReference type="GO" id="GO:0009279">
    <property type="term" value="C:cell outer membrane"/>
    <property type="evidence" value="ECO:0007669"/>
    <property type="project" value="UniProtKB-SubCell"/>
</dbReference>
<dbReference type="InterPro" id="IPR023997">
    <property type="entry name" value="TonB-dep_OMP_SusC/RagA_CS"/>
</dbReference>
<name>A0A5C7AMH1_9FLAO</name>
<keyword evidence="2" id="KW-0732">Signal</keyword>
<dbReference type="OrthoDB" id="9768177at2"/>
<keyword evidence="1" id="KW-0998">Cell outer membrane</keyword>
<dbReference type="InterPro" id="IPR037066">
    <property type="entry name" value="Plug_dom_sf"/>
</dbReference>
<dbReference type="Proteomes" id="UP000321790">
    <property type="component" value="Unassembled WGS sequence"/>
</dbReference>
<evidence type="ECO:0000313" key="4">
    <source>
        <dbReference type="EMBL" id="TXE09940.1"/>
    </source>
</evidence>
<dbReference type="AlphaFoldDB" id="A0A5C7AMH1"/>
<keyword evidence="1" id="KW-0472">Membrane</keyword>
<dbReference type="Pfam" id="PF07715">
    <property type="entry name" value="Plug"/>
    <property type="match status" value="1"/>
</dbReference>
<organism evidence="4 5">
    <name type="scientific">Seonamhaeicola algicola</name>
    <dbReference type="NCBI Taxonomy" id="1719036"/>
    <lineage>
        <taxon>Bacteria</taxon>
        <taxon>Pseudomonadati</taxon>
        <taxon>Bacteroidota</taxon>
        <taxon>Flavobacteriia</taxon>
        <taxon>Flavobacteriales</taxon>
        <taxon>Flavobacteriaceae</taxon>
    </lineage>
</organism>
<feature type="domain" description="TonB-dependent receptor plug" evidence="3">
    <location>
        <begin position="52"/>
        <end position="156"/>
    </location>
</feature>
<evidence type="ECO:0000313" key="5">
    <source>
        <dbReference type="Proteomes" id="UP000321790"/>
    </source>
</evidence>
<dbReference type="NCBIfam" id="TIGR04057">
    <property type="entry name" value="SusC_RagA_signa"/>
    <property type="match status" value="1"/>
</dbReference>
<protein>
    <submittedName>
        <fullName evidence="4">SusC/RagA family TonB-linked outer membrane protein</fullName>
    </submittedName>
</protein>
<comment type="caution">
    <text evidence="4">The sequence shown here is derived from an EMBL/GenBank/DDBJ whole genome shotgun (WGS) entry which is preliminary data.</text>
</comment>
<sequence length="938" mass="105108">MVNKIKKMKYYILLFLTALIGSVSAQQKNDTLKVVNSKKVELPFTKIDRNRLVGAVDIIEGDDLLHSSDYNVESILAGQASGLVVYEGNGAPGLDNTWMKIRGLSRGGQDDFPLIVIDGIANRALSSIAIDEVESIQILKDATAKMLYGSKAANGVIMLTTKRGYNGKHKVSFYHEYGIKTPTRLPQYLNSAQYATLYNQARVNDGLEPIYSSDDIDNYANNPSVIYPDVDFYDEFLKKSTSFQRFNAQLIGGDEKIQYFLNLGYIHEDGIENKGRTQKFDRFNIRGNLDYTVNKTVSMFLDLAGRMDVWDRANISNSQFFSSLSSHRPNDYPLWAGEIGDTDNLGYSPRINTNLVGELARSGYVNEKNYYAQTNLGIDFNLNTILKGLSAKGYVTFDVFNNISIGKPLEYSRIRFDDPNDLSITTRIGTDRLDGDESRRGDNSTQNLGLVMQVDYKRSWGNNDLLINLVGINQTLTRKATLDGPTTQQDDKSVNIGTRVNYTFKNKYVLEGSSSYMGSDKFISDNRWGLYGAGGFAWLVSNENFLNDNKYINYLKLKGSFGVMGYDRQGTFDYLLYRDFYQASGAFSTGPQNSNTEYGWRPGQIGNPGLTFEESKEINVGIEAQLFNNKIDLEVNYFNELRTSMPVVLRNALPDYTGDLKPIGNFNEVSNKGIDASIRYTDNINNFNYSIGANVLYSKSVNEVFDELNEYTTQNRTGQVADGIWGWQADGLYQDVADIAAHGVSSAFGDIIPGDVKLIDITNDNNDNVIDQFDTKLIGNWFPRVNYSLNLNLEYKGIELFLLGQGTAGSDIIRNGSYYWNTGENKYSVFALGSATPGAVSNATSPRLTSLNQSHSYRTSTYWLTNGDYFKLRTAELAYNFNERISKKFGATNFRLFLRGNDLFTISKIKDLDPESLSSGIANYPGFRTLSLGLKLTY</sequence>
<comment type="subcellular location">
    <subcellularLocation>
        <location evidence="1">Cell outer membrane</location>
        <topology evidence="1">Multi-pass membrane protein</topology>
    </subcellularLocation>
</comment>
<keyword evidence="5" id="KW-1185">Reference proteome</keyword>
<dbReference type="SUPFAM" id="SSF56935">
    <property type="entry name" value="Porins"/>
    <property type="match status" value="1"/>
</dbReference>
<dbReference type="InterPro" id="IPR039426">
    <property type="entry name" value="TonB-dep_rcpt-like"/>
</dbReference>
<gene>
    <name evidence="4" type="ORF">FUA26_10675</name>
</gene>
<accession>A0A5C7AMH1</accession>
<feature type="signal peptide" evidence="2">
    <location>
        <begin position="1"/>
        <end position="25"/>
    </location>
</feature>
<keyword evidence="1" id="KW-0813">Transport</keyword>
<dbReference type="NCBIfam" id="TIGR04056">
    <property type="entry name" value="OMP_RagA_SusC"/>
    <property type="match status" value="1"/>
</dbReference>
<evidence type="ECO:0000256" key="2">
    <source>
        <dbReference type="SAM" id="SignalP"/>
    </source>
</evidence>
<feature type="chain" id="PRO_5022734472" evidence="2">
    <location>
        <begin position="26"/>
        <end position="938"/>
    </location>
</feature>
<dbReference type="PROSITE" id="PS52016">
    <property type="entry name" value="TONB_DEPENDENT_REC_3"/>
    <property type="match status" value="1"/>
</dbReference>
<evidence type="ECO:0000259" key="3">
    <source>
        <dbReference type="Pfam" id="PF07715"/>
    </source>
</evidence>
<dbReference type="InterPro" id="IPR012910">
    <property type="entry name" value="Plug_dom"/>
</dbReference>
<keyword evidence="1" id="KW-1134">Transmembrane beta strand</keyword>
<comment type="similarity">
    <text evidence="1">Belongs to the TonB-dependent receptor family.</text>
</comment>